<comment type="caution">
    <text evidence="2">The sequence shown here is derived from an EMBL/GenBank/DDBJ whole genome shotgun (WGS) entry which is preliminary data.</text>
</comment>
<gene>
    <name evidence="2" type="ORF">NG895_03165</name>
</gene>
<feature type="transmembrane region" description="Helical" evidence="1">
    <location>
        <begin position="7"/>
        <end position="28"/>
    </location>
</feature>
<keyword evidence="1" id="KW-1133">Transmembrane helix</keyword>
<proteinExistence type="predicted"/>
<keyword evidence="1" id="KW-0812">Transmembrane</keyword>
<protein>
    <submittedName>
        <fullName evidence="2">Uncharacterized protein</fullName>
    </submittedName>
</protein>
<accession>A0A9X2JHG9</accession>
<keyword evidence="3" id="KW-1185">Reference proteome</keyword>
<organism evidence="2 3">
    <name type="scientific">Aeoliella straminimaris</name>
    <dbReference type="NCBI Taxonomy" id="2954799"/>
    <lineage>
        <taxon>Bacteria</taxon>
        <taxon>Pseudomonadati</taxon>
        <taxon>Planctomycetota</taxon>
        <taxon>Planctomycetia</taxon>
        <taxon>Pirellulales</taxon>
        <taxon>Lacipirellulaceae</taxon>
        <taxon>Aeoliella</taxon>
    </lineage>
</organism>
<evidence type="ECO:0000256" key="1">
    <source>
        <dbReference type="SAM" id="Phobius"/>
    </source>
</evidence>
<name>A0A9X2JHG9_9BACT</name>
<evidence type="ECO:0000313" key="2">
    <source>
        <dbReference type="EMBL" id="MCO6042899.1"/>
    </source>
</evidence>
<sequence length="142" mass="16293">MRRRKIIWLIPVVISVLAWAIFAIPQYLVGIHQRSVTRELAAWEEDYRGIESHQDAVRTAEMIEYVQQYYVPKDGYRSTPRIEAALERQRQETVAAFIGSLRQYTGQNFGDDAAKWRAFLHASATERAAEKGEIETTAQPAP</sequence>
<dbReference type="AlphaFoldDB" id="A0A9X2JHG9"/>
<reference evidence="2" key="1">
    <citation type="submission" date="2022-06" db="EMBL/GenBank/DDBJ databases">
        <title>Aeoliella straminimaris, a novel planctomycete from sediments.</title>
        <authorList>
            <person name="Vitorino I.R."/>
            <person name="Lage O.M."/>
        </authorList>
    </citation>
    <scope>NUCLEOTIDE SEQUENCE</scope>
    <source>
        <strain evidence="2">ICT_H6.2</strain>
    </source>
</reference>
<dbReference type="EMBL" id="JAMXLR010000015">
    <property type="protein sequence ID" value="MCO6042899.1"/>
    <property type="molecule type" value="Genomic_DNA"/>
</dbReference>
<dbReference type="Proteomes" id="UP001155241">
    <property type="component" value="Unassembled WGS sequence"/>
</dbReference>
<dbReference type="RefSeq" id="WP_252850999.1">
    <property type="nucleotide sequence ID" value="NZ_JAMXLR010000015.1"/>
</dbReference>
<keyword evidence="1" id="KW-0472">Membrane</keyword>
<evidence type="ECO:0000313" key="3">
    <source>
        <dbReference type="Proteomes" id="UP001155241"/>
    </source>
</evidence>